<reference evidence="2 3" key="1">
    <citation type="journal article" date="2014" name="PLoS ONE">
        <title>The first complete genome sequence of the class fimbriimonadia in the phylum armatimonadetes.</title>
        <authorList>
            <person name="Hu Z.Y."/>
            <person name="Wang Y.Z."/>
            <person name="Im W.T."/>
            <person name="Wang S.Y."/>
            <person name="Zhao G.P."/>
            <person name="Zheng H.J."/>
            <person name="Quan Z.X."/>
        </authorList>
    </citation>
    <scope>NUCLEOTIDE SEQUENCE [LARGE SCALE GENOMIC DNA]</scope>
    <source>
        <strain evidence="2">Gsoil 348</strain>
    </source>
</reference>
<feature type="compositionally biased region" description="Basic and acidic residues" evidence="1">
    <location>
        <begin position="538"/>
        <end position="556"/>
    </location>
</feature>
<gene>
    <name evidence="2" type="ORF">OP10G_0248</name>
</gene>
<evidence type="ECO:0008006" key="4">
    <source>
        <dbReference type="Google" id="ProtNLM"/>
    </source>
</evidence>
<evidence type="ECO:0000313" key="2">
    <source>
        <dbReference type="EMBL" id="AIE83616.1"/>
    </source>
</evidence>
<dbReference type="Gene3D" id="3.10.50.40">
    <property type="match status" value="1"/>
</dbReference>
<dbReference type="AlphaFoldDB" id="A0A068NJE9"/>
<proteinExistence type="predicted"/>
<dbReference type="STRING" id="661478.OP10G_0248"/>
<accession>A0A068NJE9</accession>
<dbReference type="Proteomes" id="UP000027982">
    <property type="component" value="Chromosome"/>
</dbReference>
<sequence>MGILLACAAVMIGGMFYTWSMNHNNSGNGSNRVSKVALQVAGNPVEDRLLADAISQQAKGAISEGGDPALSEIEATRAAFNSLLDSAAQSGLVQKLGIKTDDATLLADLKKKLEDDILNERLQLMGRGQLKPNATDADFEKVLGRPLAQIRADADKRNKEMVSTPEGRRTAVLTLAPTLLTDYYKNVTKPTDQEVKDSYNQYQFKRVLVQPPLANKPSIDDRIKAAQADIAKNVPFEQVIDKYSDEHPFTGKKARDTTIPMLQSELSMNPAYKPLLGLKPGQVSPVITVPEGKAIYKLLSVKSNLPNDFEKNKERYRQTYVATAASQKQMADLAEYKKTPGLIVFKSPPLKAFYDFMQATDNSAAADGKSEVDRVRAAYDEAVQAEAKSDGFNTRPAVLARYAASNYLWGAPGSDKAKLRPERIDTLQAVLQDSESFQARKDLFDLYMEEKKYDEAFGQLLEAAKNNTSYDRAGFQRFNDVRDMLSRLQKANGIKPEQVKQVEAAQLDWSRARAENDKMMEEQRKEQAKAAAEQQALEAKDKAEMAKAMKAAEKTKGGKAPAGKPGASTTPGTTPAPGSSVKSGGITATIVPPKTGAPKK</sequence>
<dbReference type="HOGENOM" id="CLU_454738_0_0_0"/>
<organism evidence="2 3">
    <name type="scientific">Fimbriimonas ginsengisoli Gsoil 348</name>
    <dbReference type="NCBI Taxonomy" id="661478"/>
    <lineage>
        <taxon>Bacteria</taxon>
        <taxon>Bacillati</taxon>
        <taxon>Armatimonadota</taxon>
        <taxon>Fimbriimonadia</taxon>
        <taxon>Fimbriimonadales</taxon>
        <taxon>Fimbriimonadaceae</taxon>
        <taxon>Fimbriimonas</taxon>
    </lineage>
</organism>
<keyword evidence="3" id="KW-1185">Reference proteome</keyword>
<dbReference type="GO" id="GO:0003755">
    <property type="term" value="F:peptidyl-prolyl cis-trans isomerase activity"/>
    <property type="evidence" value="ECO:0007669"/>
    <property type="project" value="InterPro"/>
</dbReference>
<dbReference type="InterPro" id="IPR046357">
    <property type="entry name" value="PPIase_dom_sf"/>
</dbReference>
<dbReference type="InterPro" id="IPR050245">
    <property type="entry name" value="PrsA_foldase"/>
</dbReference>
<dbReference type="EMBL" id="CP007139">
    <property type="protein sequence ID" value="AIE83616.1"/>
    <property type="molecule type" value="Genomic_DNA"/>
</dbReference>
<feature type="region of interest" description="Disordered" evidence="1">
    <location>
        <begin position="516"/>
        <end position="600"/>
    </location>
</feature>
<feature type="compositionally biased region" description="Basic and acidic residues" evidence="1">
    <location>
        <begin position="516"/>
        <end position="528"/>
    </location>
</feature>
<dbReference type="PANTHER" id="PTHR47245:SF2">
    <property type="entry name" value="PEPTIDYL-PROLYL CIS-TRANS ISOMERASE HP_0175-RELATED"/>
    <property type="match status" value="1"/>
</dbReference>
<protein>
    <recommendedName>
        <fullName evidence="4">PpiC domain-containing protein</fullName>
    </recommendedName>
</protein>
<name>A0A068NJE9_FIMGI</name>
<evidence type="ECO:0000256" key="1">
    <source>
        <dbReference type="SAM" id="MobiDB-lite"/>
    </source>
</evidence>
<dbReference type="KEGG" id="fgi:OP10G_0248"/>
<dbReference type="OrthoDB" id="9768393at2"/>
<evidence type="ECO:0000313" key="3">
    <source>
        <dbReference type="Proteomes" id="UP000027982"/>
    </source>
</evidence>
<dbReference type="PANTHER" id="PTHR47245">
    <property type="entry name" value="PEPTIDYLPROLYL ISOMERASE"/>
    <property type="match status" value="1"/>
</dbReference>
<feature type="compositionally biased region" description="Low complexity" evidence="1">
    <location>
        <begin position="558"/>
        <end position="580"/>
    </location>
</feature>